<dbReference type="GO" id="GO:0016020">
    <property type="term" value="C:membrane"/>
    <property type="evidence" value="ECO:0007669"/>
    <property type="project" value="UniProtKB-SubCell"/>
</dbReference>
<comment type="subcellular location">
    <subcellularLocation>
        <location evidence="1">Membrane</location>
    </subcellularLocation>
</comment>
<dbReference type="EMBL" id="CP011546">
    <property type="protein sequence ID" value="AKK10242.1"/>
    <property type="molecule type" value="Genomic_DNA"/>
</dbReference>
<feature type="transmembrane region" description="Helical" evidence="8">
    <location>
        <begin position="90"/>
        <end position="112"/>
    </location>
</feature>
<evidence type="ECO:0000256" key="6">
    <source>
        <dbReference type="ARBA" id="ARBA00023004"/>
    </source>
</evidence>
<evidence type="ECO:0000256" key="8">
    <source>
        <dbReference type="SAM" id="Phobius"/>
    </source>
</evidence>
<name>A0A0G3HGJ2_9CORY</name>
<dbReference type="GO" id="GO:0046872">
    <property type="term" value="F:metal ion binding"/>
    <property type="evidence" value="ECO:0007669"/>
    <property type="project" value="UniProtKB-KW"/>
</dbReference>
<evidence type="ECO:0000256" key="1">
    <source>
        <dbReference type="ARBA" id="ARBA00004370"/>
    </source>
</evidence>
<dbReference type="PATRIC" id="fig|1072256.5.peg.211"/>
<keyword evidence="2" id="KW-0349">Heme</keyword>
<keyword evidence="6" id="KW-0408">Iron</keyword>
<dbReference type="OrthoDB" id="9788081at2"/>
<keyword evidence="7 8" id="KW-0472">Membrane</keyword>
<dbReference type="Proteomes" id="UP000035548">
    <property type="component" value="Chromosome"/>
</dbReference>
<feature type="transmembrane region" description="Helical" evidence="8">
    <location>
        <begin position="30"/>
        <end position="52"/>
    </location>
</feature>
<keyword evidence="10" id="KW-1185">Reference proteome</keyword>
<evidence type="ECO:0000313" key="9">
    <source>
        <dbReference type="EMBL" id="AKK10242.1"/>
    </source>
</evidence>
<organism evidence="9 10">
    <name type="scientific">Corynebacterium uterequi</name>
    <dbReference type="NCBI Taxonomy" id="1072256"/>
    <lineage>
        <taxon>Bacteria</taxon>
        <taxon>Bacillati</taxon>
        <taxon>Actinomycetota</taxon>
        <taxon>Actinomycetes</taxon>
        <taxon>Mycobacteriales</taxon>
        <taxon>Corynebacteriaceae</taxon>
        <taxon>Corynebacterium</taxon>
    </lineage>
</organism>
<evidence type="ECO:0000256" key="5">
    <source>
        <dbReference type="ARBA" id="ARBA00022989"/>
    </source>
</evidence>
<protein>
    <submittedName>
        <fullName evidence="9">Succinate dehydrogenase/fumarate reductase cytochrome b subunit, b558 family</fullName>
    </submittedName>
</protein>
<evidence type="ECO:0000256" key="2">
    <source>
        <dbReference type="ARBA" id="ARBA00022617"/>
    </source>
</evidence>
<evidence type="ECO:0000256" key="7">
    <source>
        <dbReference type="ARBA" id="ARBA00023136"/>
    </source>
</evidence>
<accession>A0A0G3HGJ2</accession>
<dbReference type="SUPFAM" id="SSF81343">
    <property type="entry name" value="Fumarate reductase respiratory complex transmembrane subunits"/>
    <property type="match status" value="1"/>
</dbReference>
<dbReference type="NCBIfam" id="TIGR02046">
    <property type="entry name" value="sdhC_b558_fam"/>
    <property type="match status" value="1"/>
</dbReference>
<reference evidence="10" key="2">
    <citation type="submission" date="2015-05" db="EMBL/GenBank/DDBJ databases">
        <title>Complete genome sequence of Corynebacterium uterequi DSM 45634, isolated from the uterus of a maiden mare.</title>
        <authorList>
            <person name="Ruckert C."/>
            <person name="Albersmeier A."/>
            <person name="Winkler A."/>
            <person name="Tauch A."/>
        </authorList>
    </citation>
    <scope>NUCLEOTIDE SEQUENCE [LARGE SCALE GENOMIC DNA]</scope>
    <source>
        <strain evidence="10">DSM 45634</strain>
    </source>
</reference>
<keyword evidence="4" id="KW-0479">Metal-binding</keyword>
<dbReference type="Pfam" id="PF01127">
    <property type="entry name" value="Sdh_cyt"/>
    <property type="match status" value="1"/>
</dbReference>
<gene>
    <name evidence="9" type="primary">sdhC</name>
    <name evidence="9" type="ORF">CUTER_01110</name>
</gene>
<feature type="transmembrane region" description="Helical" evidence="8">
    <location>
        <begin position="133"/>
        <end position="154"/>
    </location>
</feature>
<evidence type="ECO:0000256" key="3">
    <source>
        <dbReference type="ARBA" id="ARBA00022692"/>
    </source>
</evidence>
<keyword evidence="5 8" id="KW-1133">Transmembrane helix</keyword>
<reference evidence="9 10" key="1">
    <citation type="journal article" date="2015" name="Genome Announc.">
        <title>Virulence Factor Genes Detected in the Complete Genome Sequence of Corynebacterium uterequi DSM 45634, Isolated from the Uterus of a Maiden Mare.</title>
        <authorList>
            <person name="Ruckert C."/>
            <person name="Kriete M."/>
            <person name="Jaenicke S."/>
            <person name="Winkler A."/>
            <person name="Tauch A."/>
        </authorList>
    </citation>
    <scope>NUCLEOTIDE SEQUENCE [LARGE SCALE GENOMIC DNA]</scope>
    <source>
        <strain evidence="9 10">DSM 45634</strain>
    </source>
</reference>
<dbReference type="InterPro" id="IPR034804">
    <property type="entry name" value="SQR/QFR_C/D"/>
</dbReference>
<dbReference type="KEGG" id="cut:CUTER_01110"/>
<dbReference type="InterPro" id="IPR011138">
    <property type="entry name" value="Cytochrome_b-558"/>
</dbReference>
<dbReference type="RefSeq" id="WP_047258870.1">
    <property type="nucleotide sequence ID" value="NZ_CP011546.1"/>
</dbReference>
<dbReference type="InterPro" id="IPR000701">
    <property type="entry name" value="SuccDH_FuR_B_TM-su"/>
</dbReference>
<dbReference type="Gene3D" id="1.20.1300.10">
    <property type="entry name" value="Fumarate reductase/succinate dehydrogenase, transmembrane subunit"/>
    <property type="match status" value="1"/>
</dbReference>
<evidence type="ECO:0000256" key="4">
    <source>
        <dbReference type="ARBA" id="ARBA00022723"/>
    </source>
</evidence>
<proteinExistence type="predicted"/>
<feature type="transmembrane region" description="Helical" evidence="8">
    <location>
        <begin position="184"/>
        <end position="202"/>
    </location>
</feature>
<evidence type="ECO:0000313" key="10">
    <source>
        <dbReference type="Proteomes" id="UP000035548"/>
    </source>
</evidence>
<dbReference type="CDD" id="cd03498">
    <property type="entry name" value="SQR_TypeB_2_TM"/>
    <property type="match status" value="1"/>
</dbReference>
<dbReference type="STRING" id="1072256.CUTER_01110"/>
<dbReference type="AlphaFoldDB" id="A0A0G3HGJ2"/>
<sequence>MTVKDVDREAIRHGKITEQPLRERPAYPTWAMKLVMAVTGLIFALFVVFHMVGNLKVFLPDHDGVPAINVYGEWLRSLGEPLLPHEGFLWIFRVTLLTALILHVHGAITLHARSRKSRGKFSRTNLMGGLDSSATRSMLITGVLLLAFVIFHLLDLTMGVAPAAPESFVHGEIQNNMVATFSRWPVTIFYVVAMLGLFMHLYHGIRLMASDLGITGHKGMKIFAFLAAVIPALTVIANIIMPVSIALGVLS</sequence>
<keyword evidence="3 8" id="KW-0812">Transmembrane</keyword>
<feature type="transmembrane region" description="Helical" evidence="8">
    <location>
        <begin position="223"/>
        <end position="250"/>
    </location>
</feature>